<evidence type="ECO:0000313" key="2">
    <source>
        <dbReference type="EMBL" id="CAH9118979.1"/>
    </source>
</evidence>
<dbReference type="Proteomes" id="UP001152523">
    <property type="component" value="Unassembled WGS sequence"/>
</dbReference>
<dbReference type="AlphaFoldDB" id="A0AAV0E7R8"/>
<name>A0AAV0E7R8_9ASTE</name>
<evidence type="ECO:0000256" key="1">
    <source>
        <dbReference type="SAM" id="Phobius"/>
    </source>
</evidence>
<sequence length="150" mass="16843">MVEWLTVVGCSPFPGGWSSGAIAVPVRLKKDDSTPLASRSKGLRDLPPSRKQRTNLMSLCPTRRTFLAILFAYGDHFNKRRGFYPLLYLGGVDVLFFPLLVFFPLGYFPMKVFNEAPSPLPDMDKLRAEIVWSRRNAVVLGYSLLAESTT</sequence>
<dbReference type="EMBL" id="CAMAPF010000913">
    <property type="protein sequence ID" value="CAH9118979.1"/>
    <property type="molecule type" value="Genomic_DNA"/>
</dbReference>
<keyword evidence="1" id="KW-0812">Transmembrane</keyword>
<keyword evidence="1" id="KW-0472">Membrane</keyword>
<comment type="caution">
    <text evidence="2">The sequence shown here is derived from an EMBL/GenBank/DDBJ whole genome shotgun (WGS) entry which is preliminary data.</text>
</comment>
<keyword evidence="3" id="KW-1185">Reference proteome</keyword>
<evidence type="ECO:0000313" key="3">
    <source>
        <dbReference type="Proteomes" id="UP001152523"/>
    </source>
</evidence>
<reference evidence="2" key="1">
    <citation type="submission" date="2022-07" db="EMBL/GenBank/DDBJ databases">
        <authorList>
            <person name="Macas J."/>
            <person name="Novak P."/>
            <person name="Neumann P."/>
        </authorList>
    </citation>
    <scope>NUCLEOTIDE SEQUENCE</scope>
</reference>
<keyword evidence="1" id="KW-1133">Transmembrane helix</keyword>
<proteinExistence type="predicted"/>
<protein>
    <submittedName>
        <fullName evidence="2">Uncharacterized protein</fullName>
    </submittedName>
</protein>
<gene>
    <name evidence="2" type="ORF">CEPIT_LOCUS22460</name>
</gene>
<organism evidence="2 3">
    <name type="scientific">Cuscuta epithymum</name>
    <dbReference type="NCBI Taxonomy" id="186058"/>
    <lineage>
        <taxon>Eukaryota</taxon>
        <taxon>Viridiplantae</taxon>
        <taxon>Streptophyta</taxon>
        <taxon>Embryophyta</taxon>
        <taxon>Tracheophyta</taxon>
        <taxon>Spermatophyta</taxon>
        <taxon>Magnoliopsida</taxon>
        <taxon>eudicotyledons</taxon>
        <taxon>Gunneridae</taxon>
        <taxon>Pentapetalae</taxon>
        <taxon>asterids</taxon>
        <taxon>lamiids</taxon>
        <taxon>Solanales</taxon>
        <taxon>Convolvulaceae</taxon>
        <taxon>Cuscuteae</taxon>
        <taxon>Cuscuta</taxon>
        <taxon>Cuscuta subgen. Cuscuta</taxon>
    </lineage>
</organism>
<accession>A0AAV0E7R8</accession>
<feature type="transmembrane region" description="Helical" evidence="1">
    <location>
        <begin position="86"/>
        <end position="108"/>
    </location>
</feature>